<protein>
    <submittedName>
        <fullName evidence="1">Uncharacterized protein</fullName>
    </submittedName>
</protein>
<evidence type="ECO:0000313" key="1">
    <source>
        <dbReference type="EMBL" id="KKN12645.1"/>
    </source>
</evidence>
<name>A0A0F9MZA3_9ZZZZ</name>
<organism evidence="1">
    <name type="scientific">marine sediment metagenome</name>
    <dbReference type="NCBI Taxonomy" id="412755"/>
    <lineage>
        <taxon>unclassified sequences</taxon>
        <taxon>metagenomes</taxon>
        <taxon>ecological metagenomes</taxon>
    </lineage>
</organism>
<gene>
    <name evidence="1" type="ORF">LCGC14_1014370</name>
</gene>
<dbReference type="EMBL" id="LAZR01004008">
    <property type="protein sequence ID" value="KKN12645.1"/>
    <property type="molecule type" value="Genomic_DNA"/>
</dbReference>
<proteinExistence type="predicted"/>
<accession>A0A0F9MZA3</accession>
<reference evidence="1" key="1">
    <citation type="journal article" date="2015" name="Nature">
        <title>Complex archaea that bridge the gap between prokaryotes and eukaryotes.</title>
        <authorList>
            <person name="Spang A."/>
            <person name="Saw J.H."/>
            <person name="Jorgensen S.L."/>
            <person name="Zaremba-Niedzwiedzka K."/>
            <person name="Martijn J."/>
            <person name="Lind A.E."/>
            <person name="van Eijk R."/>
            <person name="Schleper C."/>
            <person name="Guy L."/>
            <person name="Ettema T.J."/>
        </authorList>
    </citation>
    <scope>NUCLEOTIDE SEQUENCE</scope>
</reference>
<dbReference type="AlphaFoldDB" id="A0A0F9MZA3"/>
<comment type="caution">
    <text evidence="1">The sequence shown here is derived from an EMBL/GenBank/DDBJ whole genome shotgun (WGS) entry which is preliminary data.</text>
</comment>
<sequence length="81" mass="9082">MAKHPKKLSQVLTPLQYQKLKEHIPDGDRRKIFSVLIDGLIELLETPQGPFVLGAIISRKLKVSTILDAGLKNDGQLYSEE</sequence>